<dbReference type="HOGENOM" id="CLU_113758_0_0_6"/>
<gene>
    <name evidence="7" type="ordered locus">Noc_1574</name>
</gene>
<evidence type="ECO:0000256" key="3">
    <source>
        <dbReference type="ARBA" id="ARBA00022692"/>
    </source>
</evidence>
<feature type="transmembrane region" description="Helical" evidence="6">
    <location>
        <begin position="134"/>
        <end position="157"/>
    </location>
</feature>
<feature type="transmembrane region" description="Helical" evidence="6">
    <location>
        <begin position="78"/>
        <end position="97"/>
    </location>
</feature>
<keyword evidence="4 6" id="KW-1133">Transmembrane helix</keyword>
<organism evidence="7 8">
    <name type="scientific">Nitrosococcus oceani (strain ATCC 19707 / BCRC 17464 / JCM 30415 / NCIMB 11848 / C-107)</name>
    <dbReference type="NCBI Taxonomy" id="323261"/>
    <lineage>
        <taxon>Bacteria</taxon>
        <taxon>Pseudomonadati</taxon>
        <taxon>Pseudomonadota</taxon>
        <taxon>Gammaproteobacteria</taxon>
        <taxon>Chromatiales</taxon>
        <taxon>Chromatiaceae</taxon>
        <taxon>Nitrosococcus</taxon>
    </lineage>
</organism>
<evidence type="ECO:0000256" key="5">
    <source>
        <dbReference type="ARBA" id="ARBA00023136"/>
    </source>
</evidence>
<feature type="transmembrane region" description="Helical" evidence="6">
    <location>
        <begin position="38"/>
        <end position="58"/>
    </location>
</feature>
<name>Q3JAU3_NITOC</name>
<evidence type="ECO:0000256" key="2">
    <source>
        <dbReference type="ARBA" id="ARBA00022475"/>
    </source>
</evidence>
<dbReference type="KEGG" id="noc:Noc_1574"/>
<evidence type="ECO:0000313" key="8">
    <source>
        <dbReference type="Proteomes" id="UP000006838"/>
    </source>
</evidence>
<keyword evidence="8" id="KW-1185">Reference proteome</keyword>
<keyword evidence="3 6" id="KW-0812">Transmembrane</keyword>
<comment type="subcellular location">
    <subcellularLocation>
        <location evidence="1">Cell membrane</location>
        <topology evidence="1">Multi-pass membrane protein</topology>
    </subcellularLocation>
</comment>
<keyword evidence="5 6" id="KW-0472">Membrane</keyword>
<sequence length="167" mass="18809">MAKTAGETEKILEGPREIMGDTRRYWSLMSFYERFEHAVALVLTGLIAAIILIALWRLMGSVWTLIVIQSRDPLDHAVFQTVFGNIMTLLIAMEFKHSILRVIERKERIIQVKTVLLIALLALARKFIILDISAISASLLAALALSSLALGSVYWLLQERDDRRGSS</sequence>
<evidence type="ECO:0000256" key="6">
    <source>
        <dbReference type="SAM" id="Phobius"/>
    </source>
</evidence>
<evidence type="ECO:0000256" key="4">
    <source>
        <dbReference type="ARBA" id="ARBA00022989"/>
    </source>
</evidence>
<reference evidence="8" key="1">
    <citation type="journal article" date="2006" name="Appl. Environ. Microbiol.">
        <title>Complete genome sequence of the marine, chemolithoautotrophic, ammonia-oxidizing bacterium Nitrosococcus oceani ATCC 19707.</title>
        <authorList>
            <person name="Klotz M.G."/>
            <person name="Arp D.J."/>
            <person name="Chain P.S.G."/>
            <person name="El-Sheikh A.F."/>
            <person name="Hauser L.J."/>
            <person name="Hommes N.G."/>
            <person name="Larimer F.W."/>
            <person name="Malfatti S.A."/>
            <person name="Norton J.M."/>
            <person name="Poret-Peterson A.T."/>
            <person name="Vergez L.M."/>
            <person name="Ward B.B."/>
        </authorList>
    </citation>
    <scope>NUCLEOTIDE SEQUENCE [LARGE SCALE GENOMIC DNA]</scope>
    <source>
        <strain evidence="8">ATCC 19707 / BCRC 17464 / NCIMB 11848 / C-107</strain>
    </source>
</reference>
<dbReference type="InParanoid" id="Q3JAU3"/>
<evidence type="ECO:0000313" key="7">
    <source>
        <dbReference type="EMBL" id="ABA58053.1"/>
    </source>
</evidence>
<dbReference type="Proteomes" id="UP000006838">
    <property type="component" value="Chromosome"/>
</dbReference>
<evidence type="ECO:0000256" key="1">
    <source>
        <dbReference type="ARBA" id="ARBA00004651"/>
    </source>
</evidence>
<dbReference type="Pfam" id="PF06146">
    <property type="entry name" value="PsiE"/>
    <property type="match status" value="1"/>
</dbReference>
<keyword evidence="2" id="KW-1003">Cell membrane</keyword>
<dbReference type="eggNOG" id="COG3431">
    <property type="taxonomic scope" value="Bacteria"/>
</dbReference>
<proteinExistence type="predicted"/>
<dbReference type="InterPro" id="IPR020948">
    <property type="entry name" value="P_starv_induced_PsiE-like"/>
</dbReference>
<dbReference type="GO" id="GO:0005886">
    <property type="term" value="C:plasma membrane"/>
    <property type="evidence" value="ECO:0007669"/>
    <property type="project" value="UniProtKB-SubCell"/>
</dbReference>
<evidence type="ECO:0008006" key="9">
    <source>
        <dbReference type="Google" id="ProtNLM"/>
    </source>
</evidence>
<accession>Q3JAU3</accession>
<protein>
    <recommendedName>
        <fullName evidence="9">Diguanylate cyclase</fullName>
    </recommendedName>
</protein>
<dbReference type="RefSeq" id="WP_002811152.1">
    <property type="nucleotide sequence ID" value="NC_007484.1"/>
</dbReference>
<dbReference type="EMBL" id="CP000127">
    <property type="protein sequence ID" value="ABA58053.1"/>
    <property type="molecule type" value="Genomic_DNA"/>
</dbReference>
<dbReference type="AlphaFoldDB" id="Q3JAU3"/>
<feature type="transmembrane region" description="Helical" evidence="6">
    <location>
        <begin position="109"/>
        <end position="128"/>
    </location>
</feature>